<evidence type="ECO:0000313" key="8">
    <source>
        <dbReference type="EMBL" id="CAK9044861.1"/>
    </source>
</evidence>
<evidence type="ECO:0000256" key="5">
    <source>
        <dbReference type="ARBA" id="ARBA00023136"/>
    </source>
</evidence>
<evidence type="ECO:0000256" key="4">
    <source>
        <dbReference type="ARBA" id="ARBA00023121"/>
    </source>
</evidence>
<dbReference type="InterPro" id="IPR051634">
    <property type="entry name" value="Extended_Synaptotagmin"/>
</dbReference>
<accession>A0ABP0M1H4</accession>
<dbReference type="InterPro" id="IPR031468">
    <property type="entry name" value="SMP_LBD"/>
</dbReference>
<evidence type="ECO:0000256" key="1">
    <source>
        <dbReference type="ARBA" id="ARBA00004370"/>
    </source>
</evidence>
<keyword evidence="6" id="KW-0732">Signal</keyword>
<evidence type="ECO:0000256" key="3">
    <source>
        <dbReference type="ARBA" id="ARBA00023055"/>
    </source>
</evidence>
<dbReference type="EMBL" id="CAXAMN010015025">
    <property type="protein sequence ID" value="CAK9044861.1"/>
    <property type="molecule type" value="Genomic_DNA"/>
</dbReference>
<keyword evidence="3" id="KW-0445">Lipid transport</keyword>
<feature type="signal peptide" evidence="6">
    <location>
        <begin position="1"/>
        <end position="30"/>
    </location>
</feature>
<dbReference type="Proteomes" id="UP001642484">
    <property type="component" value="Unassembled WGS sequence"/>
</dbReference>
<comment type="caution">
    <text evidence="9">The sequence shown here is derived from an EMBL/GenBank/DDBJ whole genome shotgun (WGS) entry which is preliminary data.</text>
</comment>
<comment type="subcellular location">
    <subcellularLocation>
        <location evidence="1">Membrane</location>
    </subcellularLocation>
</comment>
<evidence type="ECO:0000256" key="2">
    <source>
        <dbReference type="ARBA" id="ARBA00022448"/>
    </source>
</evidence>
<evidence type="ECO:0000313" key="9">
    <source>
        <dbReference type="EMBL" id="CAK9044898.1"/>
    </source>
</evidence>
<keyword evidence="4" id="KW-0446">Lipid-binding</keyword>
<dbReference type="PANTHER" id="PTHR45761:SF1">
    <property type="entry name" value="EXTENDED SYNAPTOTAGMIN-LIKE PROTEIN 2, ISOFORM C"/>
    <property type="match status" value="1"/>
</dbReference>
<feature type="domain" description="SMP-LTD" evidence="7">
    <location>
        <begin position="51"/>
        <end position="249"/>
    </location>
</feature>
<dbReference type="PANTHER" id="PTHR45761">
    <property type="entry name" value="EXTENDED SYNAPTOTAGMIN-LIKE PROTEIN 2, ISOFORM C"/>
    <property type="match status" value="1"/>
</dbReference>
<evidence type="ECO:0000313" key="10">
    <source>
        <dbReference type="Proteomes" id="UP001642484"/>
    </source>
</evidence>
<sequence length="703" mass="77282">MEIQRHRGRRRTWNFRPLARLAARVCGACAGCVTACSPAIEPLPKKVLSSEPKEISELWPGEELLNDVIQRLWPSISEWFQRKLKAELEPELKKQLLDIVEFEDIGLGSTPMRLEGITSSMSSEEWGTDVFKSIKCVADLDYSGDGQITVGIRAGGGGAVGHVALTKLKLRGKIVVELAHLTHLPPWFSGIRIYFPDMPEVDLTIDAKVFVLDAFCDTASLVKTRVLKVLREAVANACVLPSRLVLETTTGVDHFRLHHPRPRGVLRTQLEVQSSAEAELREEAPAESRYPYLNALNSWLFDSSRPTSLTSIQVALGACTRNCASGDVLDFVVDDLDQQCLSIFVNSSDTPLVIISLKDALEGRHPGFSDEEAQVLQLPLSFGSATGSLKIQWRQLAKGGVQGDQAWTFGTPFRSSCLLFVDVFHAVGLQAVEDETELWAVVSVRRPFNAAIAEQTSLAVPAASPARHGLQEWRYLGALEHLTGAGADAEVERLVLGNIPEQAWRLLLGRVDAMPGSLPGGVDAVWKQPFCLLLDGDSSAEGPIRKLEVDIEIRRPERGTSKNKSARHERVGSASYGLMKLFNQPQAMEDLTVPIWNGKRTAGHVRVRVQMRPLLAPTSAPQAAGTGRPSLGSLGQRFQFLVRQCSGKVEKPAIREMPRSPPDVLQELKEEPQLEAEIPIESKSAQNLLDLDVVEKEESVESL</sequence>
<feature type="chain" id="PRO_5045029307" description="SMP-LTD domain-containing protein" evidence="6">
    <location>
        <begin position="31"/>
        <end position="703"/>
    </location>
</feature>
<dbReference type="EMBL" id="CAXAMN010015058">
    <property type="protein sequence ID" value="CAK9044898.1"/>
    <property type="molecule type" value="Genomic_DNA"/>
</dbReference>
<protein>
    <recommendedName>
        <fullName evidence="7">SMP-LTD domain-containing protein</fullName>
    </recommendedName>
</protein>
<proteinExistence type="predicted"/>
<evidence type="ECO:0000256" key="6">
    <source>
        <dbReference type="SAM" id="SignalP"/>
    </source>
</evidence>
<name>A0ABP0M1H4_9DINO</name>
<organism evidence="9 10">
    <name type="scientific">Durusdinium trenchii</name>
    <dbReference type="NCBI Taxonomy" id="1381693"/>
    <lineage>
        <taxon>Eukaryota</taxon>
        <taxon>Sar</taxon>
        <taxon>Alveolata</taxon>
        <taxon>Dinophyceae</taxon>
        <taxon>Suessiales</taxon>
        <taxon>Symbiodiniaceae</taxon>
        <taxon>Durusdinium</taxon>
    </lineage>
</organism>
<dbReference type="PROSITE" id="PS51847">
    <property type="entry name" value="SMP"/>
    <property type="match status" value="1"/>
</dbReference>
<evidence type="ECO:0000259" key="7">
    <source>
        <dbReference type="PROSITE" id="PS51847"/>
    </source>
</evidence>
<gene>
    <name evidence="8" type="ORF">CCMP2556_LOCUS23544</name>
    <name evidence="9" type="ORF">CCMP2556_LOCUS23557</name>
</gene>
<keyword evidence="5" id="KW-0472">Membrane</keyword>
<keyword evidence="2" id="KW-0813">Transport</keyword>
<reference evidence="9 10" key="1">
    <citation type="submission" date="2024-02" db="EMBL/GenBank/DDBJ databases">
        <authorList>
            <person name="Chen Y."/>
            <person name="Shah S."/>
            <person name="Dougan E. K."/>
            <person name="Thang M."/>
            <person name="Chan C."/>
        </authorList>
    </citation>
    <scope>NUCLEOTIDE SEQUENCE [LARGE SCALE GENOMIC DNA]</scope>
</reference>
<keyword evidence="10" id="KW-1185">Reference proteome</keyword>